<protein>
    <recommendedName>
        <fullName evidence="4">CAP20-like protein</fullName>
    </recommendedName>
</protein>
<dbReference type="Proteomes" id="UP000800097">
    <property type="component" value="Unassembled WGS sequence"/>
</dbReference>
<dbReference type="OrthoDB" id="376826at2759"/>
<dbReference type="RefSeq" id="XP_033649750.1">
    <property type="nucleotide sequence ID" value="XM_033796054.1"/>
</dbReference>
<feature type="compositionally biased region" description="Polar residues" evidence="1">
    <location>
        <begin position="169"/>
        <end position="180"/>
    </location>
</feature>
<name>A0A6A6J6L0_WESOR</name>
<reference evidence="2" key="1">
    <citation type="journal article" date="2020" name="Stud. Mycol.">
        <title>101 Dothideomycetes genomes: a test case for predicting lifestyles and emergence of pathogens.</title>
        <authorList>
            <person name="Haridas S."/>
            <person name="Albert R."/>
            <person name="Binder M."/>
            <person name="Bloem J."/>
            <person name="Labutti K."/>
            <person name="Salamov A."/>
            <person name="Andreopoulos B."/>
            <person name="Baker S."/>
            <person name="Barry K."/>
            <person name="Bills G."/>
            <person name="Bluhm B."/>
            <person name="Cannon C."/>
            <person name="Castanera R."/>
            <person name="Culley D."/>
            <person name="Daum C."/>
            <person name="Ezra D."/>
            <person name="Gonzalez J."/>
            <person name="Henrissat B."/>
            <person name="Kuo A."/>
            <person name="Liang C."/>
            <person name="Lipzen A."/>
            <person name="Lutzoni F."/>
            <person name="Magnuson J."/>
            <person name="Mondo S."/>
            <person name="Nolan M."/>
            <person name="Ohm R."/>
            <person name="Pangilinan J."/>
            <person name="Park H.-J."/>
            <person name="Ramirez L."/>
            <person name="Alfaro M."/>
            <person name="Sun H."/>
            <person name="Tritt A."/>
            <person name="Yoshinaga Y."/>
            <person name="Zwiers L.-H."/>
            <person name="Turgeon B."/>
            <person name="Goodwin S."/>
            <person name="Spatafora J."/>
            <person name="Crous P."/>
            <person name="Grigoriev I."/>
        </authorList>
    </citation>
    <scope>NUCLEOTIDE SEQUENCE</scope>
    <source>
        <strain evidence="2">CBS 379.55</strain>
    </source>
</reference>
<evidence type="ECO:0008006" key="4">
    <source>
        <dbReference type="Google" id="ProtNLM"/>
    </source>
</evidence>
<keyword evidence="3" id="KW-1185">Reference proteome</keyword>
<accession>A0A6A6J6L0</accession>
<sequence length="180" mass="20207">MVNGEQYPSKVLSHLDSYPLIHDTVTYAKSSPYGSKSLSLLASTYQRLVSPLTPYLATPYSYVAPYLYRADDLGDASLTNLDSRFPIVKEDTEKLKEHVQEIALAPIALIDHGKRYVVGTWRDEYSKTGGQEGVVKSVKALISTELKMGLDGYRFLSERWERKKEASRKSTQSAGQSEKH</sequence>
<dbReference type="Pfam" id="PF17316">
    <property type="entry name" value="Perilipin_2"/>
    <property type="match status" value="1"/>
</dbReference>
<evidence type="ECO:0000256" key="1">
    <source>
        <dbReference type="SAM" id="MobiDB-lite"/>
    </source>
</evidence>
<gene>
    <name evidence="2" type="ORF">EI97DRAFT_386222</name>
</gene>
<evidence type="ECO:0000313" key="2">
    <source>
        <dbReference type="EMBL" id="KAF2272211.1"/>
    </source>
</evidence>
<feature type="region of interest" description="Disordered" evidence="1">
    <location>
        <begin position="161"/>
        <end position="180"/>
    </location>
</feature>
<dbReference type="EMBL" id="ML986524">
    <property type="protein sequence ID" value="KAF2272211.1"/>
    <property type="molecule type" value="Genomic_DNA"/>
</dbReference>
<evidence type="ECO:0000313" key="3">
    <source>
        <dbReference type="Proteomes" id="UP000800097"/>
    </source>
</evidence>
<dbReference type="AlphaFoldDB" id="A0A6A6J6L0"/>
<organism evidence="2 3">
    <name type="scientific">Westerdykella ornata</name>
    <dbReference type="NCBI Taxonomy" id="318751"/>
    <lineage>
        <taxon>Eukaryota</taxon>
        <taxon>Fungi</taxon>
        <taxon>Dikarya</taxon>
        <taxon>Ascomycota</taxon>
        <taxon>Pezizomycotina</taxon>
        <taxon>Dothideomycetes</taxon>
        <taxon>Pleosporomycetidae</taxon>
        <taxon>Pleosporales</taxon>
        <taxon>Sporormiaceae</taxon>
        <taxon>Westerdykella</taxon>
    </lineage>
</organism>
<dbReference type="GeneID" id="54549229"/>
<proteinExistence type="predicted"/>